<dbReference type="AlphaFoldDB" id="A0A6J6C4A8"/>
<keyword evidence="1" id="KW-0472">Membrane</keyword>
<keyword evidence="1" id="KW-0812">Transmembrane</keyword>
<gene>
    <name evidence="2" type="ORF">UFOPK1458_00579</name>
</gene>
<protein>
    <submittedName>
        <fullName evidence="2">Unannotated protein</fullName>
    </submittedName>
</protein>
<reference evidence="2" key="1">
    <citation type="submission" date="2020-05" db="EMBL/GenBank/DDBJ databases">
        <authorList>
            <person name="Chiriac C."/>
            <person name="Salcher M."/>
            <person name="Ghai R."/>
            <person name="Kavagutti S V."/>
        </authorList>
    </citation>
    <scope>NUCLEOTIDE SEQUENCE</scope>
</reference>
<evidence type="ECO:0000313" key="2">
    <source>
        <dbReference type="EMBL" id="CAB4546122.1"/>
    </source>
</evidence>
<feature type="transmembrane region" description="Helical" evidence="1">
    <location>
        <begin position="20"/>
        <end position="42"/>
    </location>
</feature>
<accession>A0A6J6C4A8</accession>
<organism evidence="2">
    <name type="scientific">freshwater metagenome</name>
    <dbReference type="NCBI Taxonomy" id="449393"/>
    <lineage>
        <taxon>unclassified sequences</taxon>
        <taxon>metagenomes</taxon>
        <taxon>ecological metagenomes</taxon>
    </lineage>
</organism>
<dbReference type="EMBL" id="CAEZSQ010000116">
    <property type="protein sequence ID" value="CAB4546122.1"/>
    <property type="molecule type" value="Genomic_DNA"/>
</dbReference>
<keyword evidence="1" id="KW-1133">Transmembrane helix</keyword>
<name>A0A6J6C4A8_9ZZZZ</name>
<sequence>MRDAILGGLVVAVIDNGMGLLGYGAGIQFLVTGAVLLVSAGVDAVSRRGALTN</sequence>
<proteinExistence type="predicted"/>
<evidence type="ECO:0000256" key="1">
    <source>
        <dbReference type="SAM" id="Phobius"/>
    </source>
</evidence>